<reference evidence="2" key="1">
    <citation type="submission" date="2020-02" db="EMBL/GenBank/DDBJ databases">
        <authorList>
            <person name="Meier V. D."/>
        </authorList>
    </citation>
    <scope>NUCLEOTIDE SEQUENCE</scope>
    <source>
        <strain evidence="2">AVDCRST_MAG45</strain>
    </source>
</reference>
<feature type="compositionally biased region" description="Basic and acidic residues" evidence="1">
    <location>
        <begin position="1"/>
        <end position="12"/>
    </location>
</feature>
<accession>A0A6J4TE11</accession>
<feature type="region of interest" description="Disordered" evidence="1">
    <location>
        <begin position="1"/>
        <end position="48"/>
    </location>
</feature>
<feature type="region of interest" description="Disordered" evidence="1">
    <location>
        <begin position="123"/>
        <end position="142"/>
    </location>
</feature>
<protein>
    <submittedName>
        <fullName evidence="2">Uncharacterized protein</fullName>
    </submittedName>
</protein>
<evidence type="ECO:0000256" key="1">
    <source>
        <dbReference type="SAM" id="MobiDB-lite"/>
    </source>
</evidence>
<organism evidence="2">
    <name type="scientific">uncultured Solirubrobacterales bacterium</name>
    <dbReference type="NCBI Taxonomy" id="768556"/>
    <lineage>
        <taxon>Bacteria</taxon>
        <taxon>Bacillati</taxon>
        <taxon>Actinomycetota</taxon>
        <taxon>Thermoleophilia</taxon>
        <taxon>Solirubrobacterales</taxon>
        <taxon>environmental samples</taxon>
    </lineage>
</organism>
<sequence>MGGHERLEREVVEEIGQPGGQLGVESSPSVSKAPSASPTGSSSSRTCAPAVLRTLRSSACAHTAPNRPVDAPMTAAGLLRRALSGYGREAQSSAFFSAPGGEALYPGVAMSSASASRMAWRSSRTARGGRGPSRCSPYAGTAARPSQTVISARGASRPAAAPISIGLYEPGRMLPATASTRMARP</sequence>
<proteinExistence type="predicted"/>
<dbReference type="AlphaFoldDB" id="A0A6J4TE11"/>
<evidence type="ECO:0000313" key="2">
    <source>
        <dbReference type="EMBL" id="CAA9519710.1"/>
    </source>
</evidence>
<dbReference type="EMBL" id="CADCVU010000211">
    <property type="protein sequence ID" value="CAA9519710.1"/>
    <property type="molecule type" value="Genomic_DNA"/>
</dbReference>
<feature type="compositionally biased region" description="Low complexity" evidence="1">
    <location>
        <begin position="26"/>
        <end position="44"/>
    </location>
</feature>
<gene>
    <name evidence="2" type="ORF">AVDCRST_MAG45-2418</name>
</gene>
<name>A0A6J4TE11_9ACTN</name>